<name>A0A2H3SP84_FUSOX</name>
<evidence type="ECO:0000256" key="3">
    <source>
        <dbReference type="ARBA" id="ARBA00023002"/>
    </source>
</evidence>
<evidence type="ECO:0000256" key="2">
    <source>
        <dbReference type="ARBA" id="ARBA00022857"/>
    </source>
</evidence>
<dbReference type="AlphaFoldDB" id="A0A2H3SP84"/>
<dbReference type="VEuPathDB" id="FungiDB:FOZG_16058"/>
<dbReference type="VEuPathDB" id="FungiDB:FOC1_g10003242"/>
<dbReference type="VEuPathDB" id="FungiDB:HZS61_003435"/>
<sequence>MSVKGRVAIVTGAGGGLGREYALLLGKLGAKVVVNDYGGTLEGQPGTISRAQSVVDEIRAAGGSAIADGHDVSIQTQAQAIVTDCLAEYGRVDILVNNAGISGKPSSHAALDAPAFMRVIEIGVLGTQLMTSAVWSTMEKQGHGRIVNVSSDAIIGFGAGGDCAYSASKGAVFAITQDLGRFSPSCGIKLNAILPSGASRMGDLSEASKMITQTYFETRKCAPLLVALCADECPVSGACIATGAGRAARVALATFPGHTNETTAEGFVENWSKVMGDEKDVYIPKDTLDHVRYGVRLASGLEVPELPSLGIIPTTSKQSS</sequence>
<accession>A0A2H3SP84</accession>
<dbReference type="PRINTS" id="PR00080">
    <property type="entry name" value="SDRFAMILY"/>
</dbReference>
<dbReference type="InterPro" id="IPR051687">
    <property type="entry name" value="Peroxisomal_Beta-Oxidation"/>
</dbReference>
<dbReference type="VEuPathDB" id="FungiDB:FOIG_09503"/>
<keyword evidence="3" id="KW-0560">Oxidoreductase</keyword>
<dbReference type="InterPro" id="IPR002347">
    <property type="entry name" value="SDR_fam"/>
</dbReference>
<dbReference type="PROSITE" id="PS00061">
    <property type="entry name" value="ADH_SHORT"/>
    <property type="match status" value="1"/>
</dbReference>
<dbReference type="VEuPathDB" id="FungiDB:FOMG_09147"/>
<dbReference type="Proteomes" id="UP000219369">
    <property type="component" value="Unassembled WGS sequence"/>
</dbReference>
<organism evidence="5 6">
    <name type="scientific">Fusarium oxysporum</name>
    <name type="common">Fusarium vascular wilt</name>
    <dbReference type="NCBI Taxonomy" id="5507"/>
    <lineage>
        <taxon>Eukaryota</taxon>
        <taxon>Fungi</taxon>
        <taxon>Dikarya</taxon>
        <taxon>Ascomycota</taxon>
        <taxon>Pezizomycotina</taxon>
        <taxon>Sordariomycetes</taxon>
        <taxon>Hypocreomycetidae</taxon>
        <taxon>Hypocreales</taxon>
        <taxon>Nectriaceae</taxon>
        <taxon>Fusarium</taxon>
        <taxon>Fusarium oxysporum species complex</taxon>
    </lineage>
</organism>
<comment type="similarity">
    <text evidence="1 4">Belongs to the short-chain dehydrogenases/reductases (SDR) family.</text>
</comment>
<dbReference type="GO" id="GO:0016491">
    <property type="term" value="F:oxidoreductase activity"/>
    <property type="evidence" value="ECO:0007669"/>
    <property type="project" value="UniProtKB-KW"/>
</dbReference>
<reference evidence="6" key="1">
    <citation type="submission" date="2016-09" db="EMBL/GenBank/DDBJ databases">
        <authorList>
            <person name="Guldener U."/>
        </authorList>
    </citation>
    <scope>NUCLEOTIDE SEQUENCE [LARGE SCALE GENOMIC DNA]</scope>
    <source>
        <strain evidence="6">V64-1</strain>
    </source>
</reference>
<dbReference type="EMBL" id="FMJY01000001">
    <property type="protein sequence ID" value="SCO78278.1"/>
    <property type="molecule type" value="Genomic_DNA"/>
</dbReference>
<dbReference type="VEuPathDB" id="FungiDB:FOXG_14558"/>
<dbReference type="Gene3D" id="3.40.50.720">
    <property type="entry name" value="NAD(P)-binding Rossmann-like Domain"/>
    <property type="match status" value="1"/>
</dbReference>
<dbReference type="InterPro" id="IPR020904">
    <property type="entry name" value="Sc_DH/Rdtase_CS"/>
</dbReference>
<dbReference type="VEuPathDB" id="FungiDB:FOC4_g10013203"/>
<keyword evidence="2" id="KW-0521">NADP</keyword>
<evidence type="ECO:0000256" key="1">
    <source>
        <dbReference type="ARBA" id="ARBA00006484"/>
    </source>
</evidence>
<dbReference type="PRINTS" id="PR00081">
    <property type="entry name" value="GDHRDH"/>
</dbReference>
<dbReference type="InterPro" id="IPR036291">
    <property type="entry name" value="NAD(P)-bd_dom_sf"/>
</dbReference>
<evidence type="ECO:0000313" key="6">
    <source>
        <dbReference type="Proteomes" id="UP000219369"/>
    </source>
</evidence>
<evidence type="ECO:0000256" key="4">
    <source>
        <dbReference type="RuleBase" id="RU000363"/>
    </source>
</evidence>
<dbReference type="PANTHER" id="PTHR45024:SF2">
    <property type="entry name" value="SCP2 DOMAIN-CONTAINING PROTEIN"/>
    <property type="match status" value="1"/>
</dbReference>
<gene>
    <name evidence="5" type="ORF">FRV6_02491</name>
</gene>
<dbReference type="Pfam" id="PF00106">
    <property type="entry name" value="adh_short"/>
    <property type="match status" value="1"/>
</dbReference>
<protein>
    <submittedName>
        <fullName evidence="5">FOX2-Hydratase-dehydrogenase-epimerase, peroxisomal</fullName>
    </submittedName>
</protein>
<proteinExistence type="inferred from homology"/>
<dbReference type="OrthoDB" id="47007at2759"/>
<dbReference type="SUPFAM" id="SSF51735">
    <property type="entry name" value="NAD(P)-binding Rossmann-fold domains"/>
    <property type="match status" value="1"/>
</dbReference>
<evidence type="ECO:0000313" key="5">
    <source>
        <dbReference type="EMBL" id="SCO78278.1"/>
    </source>
</evidence>
<dbReference type="PANTHER" id="PTHR45024">
    <property type="entry name" value="DEHYDROGENASES, SHORT CHAIN"/>
    <property type="match status" value="1"/>
</dbReference>